<dbReference type="AlphaFoldDB" id="A0A0E0EIV6"/>
<dbReference type="STRING" id="40149.A0A0E0EIV6"/>
<name>A0A0E0EIV6_9ORYZ</name>
<reference evidence="2" key="1">
    <citation type="submission" date="2015-04" db="UniProtKB">
        <authorList>
            <consortium name="EnsemblPlants"/>
        </authorList>
    </citation>
    <scope>IDENTIFICATION</scope>
</reference>
<sequence>MDDELPLPSPETRDWSELPLDALSVVFANLHAVDLLMGAGRLCSSWLHAAKLPHLWRCIDMQWRITMS</sequence>
<dbReference type="HOGENOM" id="CLU_2798297_0_0_1"/>
<reference evidence="2" key="2">
    <citation type="submission" date="2018-05" db="EMBL/GenBank/DDBJ databases">
        <title>OmerRS3 (Oryza meridionalis Reference Sequence Version 3).</title>
        <authorList>
            <person name="Zhang J."/>
            <person name="Kudrna D."/>
            <person name="Lee S."/>
            <person name="Talag J."/>
            <person name="Welchert J."/>
            <person name="Wing R.A."/>
        </authorList>
    </citation>
    <scope>NUCLEOTIDE SEQUENCE [LARGE SCALE GENOMIC DNA]</scope>
    <source>
        <strain evidence="2">cv. OR44</strain>
    </source>
</reference>
<dbReference type="EnsemblPlants" id="OMERI08G05350.1">
    <property type="protein sequence ID" value="OMERI08G05350.1"/>
    <property type="gene ID" value="OMERI08G05350"/>
</dbReference>
<organism evidence="2">
    <name type="scientific">Oryza meridionalis</name>
    <dbReference type="NCBI Taxonomy" id="40149"/>
    <lineage>
        <taxon>Eukaryota</taxon>
        <taxon>Viridiplantae</taxon>
        <taxon>Streptophyta</taxon>
        <taxon>Embryophyta</taxon>
        <taxon>Tracheophyta</taxon>
        <taxon>Spermatophyta</taxon>
        <taxon>Magnoliopsida</taxon>
        <taxon>Liliopsida</taxon>
        <taxon>Poales</taxon>
        <taxon>Poaceae</taxon>
        <taxon>BOP clade</taxon>
        <taxon>Oryzoideae</taxon>
        <taxon>Oryzeae</taxon>
        <taxon>Oryzinae</taxon>
        <taxon>Oryza</taxon>
    </lineage>
</organism>
<dbReference type="InterPro" id="IPR036047">
    <property type="entry name" value="F-box-like_dom_sf"/>
</dbReference>
<dbReference type="PANTHER" id="PTHR38926">
    <property type="entry name" value="F-BOX DOMAIN CONTAINING PROTEIN, EXPRESSED"/>
    <property type="match status" value="1"/>
</dbReference>
<dbReference type="Gene3D" id="1.20.1280.50">
    <property type="match status" value="1"/>
</dbReference>
<dbReference type="Proteomes" id="UP000008021">
    <property type="component" value="Chromosome 8"/>
</dbReference>
<dbReference type="PANTHER" id="PTHR38926:SF2">
    <property type="entry name" value="F-BOX_LRR-REPEAT PROTEIN 21-RELATED"/>
    <property type="match status" value="1"/>
</dbReference>
<dbReference type="Gramene" id="OMERI08G05350.1">
    <property type="protein sequence ID" value="OMERI08G05350.1"/>
    <property type="gene ID" value="OMERI08G05350"/>
</dbReference>
<feature type="domain" description="F-box" evidence="1">
    <location>
        <begin position="15"/>
        <end position="61"/>
    </location>
</feature>
<protein>
    <recommendedName>
        <fullName evidence="1">F-box domain-containing protein</fullName>
    </recommendedName>
</protein>
<dbReference type="FunFam" id="1.20.1280.50:FF:000037">
    <property type="entry name" value="F-box protein SKIP19"/>
    <property type="match status" value="1"/>
</dbReference>
<dbReference type="SUPFAM" id="SSF81383">
    <property type="entry name" value="F-box domain"/>
    <property type="match status" value="1"/>
</dbReference>
<evidence type="ECO:0000313" key="2">
    <source>
        <dbReference type="EnsemblPlants" id="OMERI08G05350.1"/>
    </source>
</evidence>
<keyword evidence="3" id="KW-1185">Reference proteome</keyword>
<proteinExistence type="predicted"/>
<evidence type="ECO:0000313" key="3">
    <source>
        <dbReference type="Proteomes" id="UP000008021"/>
    </source>
</evidence>
<dbReference type="Pfam" id="PF12937">
    <property type="entry name" value="F-box-like"/>
    <property type="match status" value="1"/>
</dbReference>
<evidence type="ECO:0000259" key="1">
    <source>
        <dbReference type="Pfam" id="PF12937"/>
    </source>
</evidence>
<accession>A0A0E0EIV6</accession>
<dbReference type="InterPro" id="IPR001810">
    <property type="entry name" value="F-box_dom"/>
</dbReference>